<reference evidence="2 3" key="1">
    <citation type="submission" date="2021-03" db="EMBL/GenBank/DDBJ databases">
        <title>Genome Sequence of Bradyrhizobium vignae strain ISRA400.</title>
        <authorList>
            <person name="Tisa L.S."/>
            <person name="Svistoonoff S."/>
            <person name="Hocher V."/>
            <person name="Fall S."/>
            <person name="Zaiya A."/>
            <person name="Naing D."/>
            <person name="Niang N."/>
            <person name="Diouf A."/>
            <person name="Dasylva M.C."/>
            <person name="Toure O."/>
            <person name="Gueye M."/>
            <person name="Gully D."/>
            <person name="Tisseyre P."/>
            <person name="Simpson S."/>
            <person name="Morris K."/>
            <person name="Thomas W.K."/>
        </authorList>
    </citation>
    <scope>NUCLEOTIDE SEQUENCE [LARGE SCALE GENOMIC DNA]</scope>
    <source>
        <strain evidence="2 3">ISRA400</strain>
    </source>
</reference>
<feature type="compositionally biased region" description="Low complexity" evidence="1">
    <location>
        <begin position="143"/>
        <end position="153"/>
    </location>
</feature>
<dbReference type="EMBL" id="JAGIKT010000003">
    <property type="protein sequence ID" value="MBP0109915.1"/>
    <property type="molecule type" value="Genomic_DNA"/>
</dbReference>
<gene>
    <name evidence="2" type="ORF">JWS04_02145</name>
</gene>
<protein>
    <submittedName>
        <fullName evidence="2">Uncharacterized protein</fullName>
    </submittedName>
</protein>
<name>A0ABS3ZP39_9BRAD</name>
<organism evidence="2 3">
    <name type="scientific">Bradyrhizobium vignae</name>
    <dbReference type="NCBI Taxonomy" id="1549949"/>
    <lineage>
        <taxon>Bacteria</taxon>
        <taxon>Pseudomonadati</taxon>
        <taxon>Pseudomonadota</taxon>
        <taxon>Alphaproteobacteria</taxon>
        <taxon>Hyphomicrobiales</taxon>
        <taxon>Nitrobacteraceae</taxon>
        <taxon>Bradyrhizobium</taxon>
    </lineage>
</organism>
<dbReference type="Proteomes" id="UP000669317">
    <property type="component" value="Unassembled WGS sequence"/>
</dbReference>
<evidence type="ECO:0000313" key="2">
    <source>
        <dbReference type="EMBL" id="MBP0109915.1"/>
    </source>
</evidence>
<dbReference type="RefSeq" id="WP_209294332.1">
    <property type="nucleotide sequence ID" value="NZ_JAGIKT010000003.1"/>
</dbReference>
<proteinExistence type="predicted"/>
<keyword evidence="3" id="KW-1185">Reference proteome</keyword>
<sequence>MNTVWTVEAEVGVVDEHIDPVQLTQDGIDRRRITASFEISIRRDLALRSRYCRGCGWCRFLGESGAAPAWNKSLAHAVSSTGEETQMKTATLTLAILLACSTGYASAHSAKRHHHHGWFNSMNMMHGPGRTAARTDPNGTAGGPTSVSGTGPSKFGGQIPGASGAARQ</sequence>
<evidence type="ECO:0000313" key="3">
    <source>
        <dbReference type="Proteomes" id="UP000669317"/>
    </source>
</evidence>
<evidence type="ECO:0000256" key="1">
    <source>
        <dbReference type="SAM" id="MobiDB-lite"/>
    </source>
</evidence>
<comment type="caution">
    <text evidence="2">The sequence shown here is derived from an EMBL/GenBank/DDBJ whole genome shotgun (WGS) entry which is preliminary data.</text>
</comment>
<accession>A0ABS3ZP39</accession>
<feature type="region of interest" description="Disordered" evidence="1">
    <location>
        <begin position="126"/>
        <end position="168"/>
    </location>
</feature>